<dbReference type="Proteomes" id="UP000295361">
    <property type="component" value="Unassembled WGS sequence"/>
</dbReference>
<accession>A0A4R6QT84</accession>
<dbReference type="Pfam" id="PF12872">
    <property type="entry name" value="OST-HTH"/>
    <property type="match status" value="1"/>
</dbReference>
<dbReference type="InParanoid" id="A0A4R6QT84"/>
<sequence length="263" mass="30235">MLRLQQYERLMKTLLVHHELAGPVDTLEAQLVARQEKLADKTLGTLVKVLFDTYAVPEGYERELLPEDKTPTDRISLAFSFRLTMPPEQLAQTRAAIEELVTLRNELVHDLIERFDVWTEDGCTAAIKHLETCYERIDRHHGELADWAMSVDEARAKVAAFAQTESFKDMMLNGIAPDGTFEWPATGIVRVLREAGRRASERGWSRLDHAQAWIEAHHAQQTPAKYGCRTWPQVLSDSRLFDLEYRIGEDGRKVAWFRARPDH</sequence>
<gene>
    <name evidence="2" type="ORF">DES47_10195</name>
</gene>
<protein>
    <recommendedName>
        <fullName evidence="1">HTH OST-type domain-containing protein</fullName>
    </recommendedName>
</protein>
<feature type="domain" description="HTH OST-type" evidence="1">
    <location>
        <begin position="182"/>
        <end position="246"/>
    </location>
</feature>
<dbReference type="EMBL" id="SNXS01000001">
    <property type="protein sequence ID" value="TDP74049.1"/>
    <property type="molecule type" value="Genomic_DNA"/>
</dbReference>
<name>A0A4R6QT84_9BURK</name>
<comment type="caution">
    <text evidence="2">The sequence shown here is derived from an EMBL/GenBank/DDBJ whole genome shotgun (WGS) entry which is preliminary data.</text>
</comment>
<reference evidence="2 3" key="1">
    <citation type="submission" date="2019-03" db="EMBL/GenBank/DDBJ databases">
        <title>Genomic Encyclopedia of Type Strains, Phase IV (KMG-IV): sequencing the most valuable type-strain genomes for metagenomic binning, comparative biology and taxonomic classification.</title>
        <authorList>
            <person name="Goeker M."/>
        </authorList>
    </citation>
    <scope>NUCLEOTIDE SEQUENCE [LARGE SCALE GENOMIC DNA]</scope>
    <source>
        <strain evidence="2 3">DSM 16998</strain>
    </source>
</reference>
<dbReference type="AlphaFoldDB" id="A0A4R6QT84"/>
<organism evidence="2 3">
    <name type="scientific">Roseateles toxinivorans</name>
    <dbReference type="NCBI Taxonomy" id="270368"/>
    <lineage>
        <taxon>Bacteria</taxon>
        <taxon>Pseudomonadati</taxon>
        <taxon>Pseudomonadota</taxon>
        <taxon>Betaproteobacteria</taxon>
        <taxon>Burkholderiales</taxon>
        <taxon>Sphaerotilaceae</taxon>
        <taxon>Roseateles</taxon>
    </lineage>
</organism>
<proteinExistence type="predicted"/>
<evidence type="ECO:0000313" key="2">
    <source>
        <dbReference type="EMBL" id="TDP74049.1"/>
    </source>
</evidence>
<keyword evidence="3" id="KW-1185">Reference proteome</keyword>
<dbReference type="InterPro" id="IPR025605">
    <property type="entry name" value="OST-HTH/LOTUS_dom"/>
</dbReference>
<evidence type="ECO:0000313" key="3">
    <source>
        <dbReference type="Proteomes" id="UP000295361"/>
    </source>
</evidence>
<evidence type="ECO:0000259" key="1">
    <source>
        <dbReference type="Pfam" id="PF12872"/>
    </source>
</evidence>